<evidence type="ECO:0000256" key="9">
    <source>
        <dbReference type="SAM" id="Phobius"/>
    </source>
</evidence>
<dbReference type="AlphaFoldDB" id="A0A4V1X4L7"/>
<evidence type="ECO:0000256" key="4">
    <source>
        <dbReference type="ARBA" id="ARBA00022801"/>
    </source>
</evidence>
<feature type="region of interest" description="Disordered" evidence="8">
    <location>
        <begin position="53"/>
        <end position="90"/>
    </location>
</feature>
<feature type="transmembrane region" description="Helical" evidence="9">
    <location>
        <begin position="262"/>
        <end position="278"/>
    </location>
</feature>
<feature type="region of interest" description="Disordered" evidence="8">
    <location>
        <begin position="502"/>
        <end position="577"/>
    </location>
</feature>
<evidence type="ECO:0000256" key="7">
    <source>
        <dbReference type="ARBA" id="ARBA00023136"/>
    </source>
</evidence>
<dbReference type="GO" id="GO:0098553">
    <property type="term" value="C:lumenal side of endoplasmic reticulum membrane"/>
    <property type="evidence" value="ECO:0007669"/>
    <property type="project" value="TreeGrafter"/>
</dbReference>
<dbReference type="GO" id="GO:0098554">
    <property type="term" value="C:cytoplasmic side of endoplasmic reticulum membrane"/>
    <property type="evidence" value="ECO:0007669"/>
    <property type="project" value="TreeGrafter"/>
</dbReference>
<evidence type="ECO:0000313" key="10">
    <source>
        <dbReference type="EMBL" id="RYO59928.1"/>
    </source>
</evidence>
<sequence>MADSEPSLVALALGNAAYAFSKVQPLLPVYVHMILASLFPIYAASHASLTRPSTAAKPTKKGKEKTRREGEGEDEDTDSEDEAEEPTHEMEGLTNKDIILFPLFAGIALATLYFLIKWLEDPTILNQALNAYFAIFGVAAVTTLVSDVLDIGHSIIFPRRHALAGALYHVHASDALAVPVAGTSSASQTLSTPLPGFLARIPLSQAAKEWLWADRAMPSRKWTLKLHTHGALFGKLRISAHTMVGAAVALSTILYFNLVDKPWYLTNLLGFSFCYGSLQMISPTTFFTGSAILVGLFFYDIYMVFFTPLMVTVATKLDVPIKLMFPKPGGRNTAAMLGLGDIVIPGLMVGLALRFDLYLFYLRRQKRVSVKTGESGGDEETVVKAEYHPLAGRWSDHFWTHSFMGRPLWNPTSPTDAASRTHQGGEGNEEAPFTFPKVYFNAALIGYVGGLVATLCALHLMNHAQPALLWLVPGVLISLWSTALVRGELGLMWNYSEEIVEEEGDAADGKGEKKRTPEQGNTGGDKHDRKNEKAERAKTKSRRSNRELLSFSIEAPRKPRPTASIESDDVEVERSGTVTTAQSVVGNGTFWAGSTSNTTARQDVEHTEPAGKRLRVR</sequence>
<evidence type="ECO:0000313" key="11">
    <source>
        <dbReference type="Proteomes" id="UP000293823"/>
    </source>
</evidence>
<evidence type="ECO:0000256" key="2">
    <source>
        <dbReference type="ARBA" id="ARBA00006859"/>
    </source>
</evidence>
<evidence type="ECO:0008006" key="12">
    <source>
        <dbReference type="Google" id="ProtNLM"/>
    </source>
</evidence>
<organism evidence="10 11">
    <name type="scientific">Alternaria arborescens</name>
    <dbReference type="NCBI Taxonomy" id="156630"/>
    <lineage>
        <taxon>Eukaryota</taxon>
        <taxon>Fungi</taxon>
        <taxon>Dikarya</taxon>
        <taxon>Ascomycota</taxon>
        <taxon>Pezizomycotina</taxon>
        <taxon>Dothideomycetes</taxon>
        <taxon>Pleosporomycetidae</taxon>
        <taxon>Pleosporales</taxon>
        <taxon>Pleosporineae</taxon>
        <taxon>Pleosporaceae</taxon>
        <taxon>Alternaria</taxon>
        <taxon>Alternaria sect. Alternaria</taxon>
    </lineage>
</organism>
<feature type="compositionally biased region" description="Basic and acidic residues" evidence="8">
    <location>
        <begin position="507"/>
        <end position="517"/>
    </location>
</feature>
<gene>
    <name evidence="10" type="ORF">AA0113_g7428</name>
</gene>
<dbReference type="InterPro" id="IPR006639">
    <property type="entry name" value="Preselin/SPP"/>
</dbReference>
<feature type="transmembrane region" description="Helical" evidence="9">
    <location>
        <begin position="29"/>
        <end position="49"/>
    </location>
</feature>
<keyword evidence="11" id="KW-1185">Reference proteome</keyword>
<comment type="caution">
    <text evidence="10">The sequence shown here is derived from an EMBL/GenBank/DDBJ whole genome shotgun (WGS) entry which is preliminary data.</text>
</comment>
<feature type="compositionally biased region" description="Acidic residues" evidence="8">
    <location>
        <begin position="71"/>
        <end position="84"/>
    </location>
</feature>
<dbReference type="Pfam" id="PF04258">
    <property type="entry name" value="Peptidase_A22B"/>
    <property type="match status" value="1"/>
</dbReference>
<evidence type="ECO:0000256" key="3">
    <source>
        <dbReference type="ARBA" id="ARBA00022692"/>
    </source>
</evidence>
<evidence type="ECO:0000256" key="5">
    <source>
        <dbReference type="ARBA" id="ARBA00022824"/>
    </source>
</evidence>
<proteinExistence type="inferred from homology"/>
<accession>A0A4V1X4L7</accession>
<feature type="region of interest" description="Disordered" evidence="8">
    <location>
        <begin position="589"/>
        <end position="617"/>
    </location>
</feature>
<dbReference type="EMBL" id="PEJP01000028">
    <property type="protein sequence ID" value="RYO59928.1"/>
    <property type="molecule type" value="Genomic_DNA"/>
</dbReference>
<dbReference type="PANTHER" id="PTHR12174">
    <property type="entry name" value="SIGNAL PEPTIDE PEPTIDASE"/>
    <property type="match status" value="1"/>
</dbReference>
<evidence type="ECO:0000256" key="6">
    <source>
        <dbReference type="ARBA" id="ARBA00022989"/>
    </source>
</evidence>
<dbReference type="PANTHER" id="PTHR12174:SF23">
    <property type="entry name" value="MINOR HISTOCOMPATIBILITY ANTIGEN H13"/>
    <property type="match status" value="1"/>
</dbReference>
<comment type="subcellular location">
    <subcellularLocation>
        <location evidence="1">Endoplasmic reticulum membrane</location>
        <topology evidence="1">Multi-pass membrane protein</topology>
    </subcellularLocation>
</comment>
<keyword evidence="3 9" id="KW-0812">Transmembrane</keyword>
<feature type="transmembrane region" description="Helical" evidence="9">
    <location>
        <begin position="290"/>
        <end position="314"/>
    </location>
</feature>
<dbReference type="OrthoDB" id="29661at2759"/>
<feature type="compositionally biased region" description="Basic and acidic residues" evidence="8">
    <location>
        <begin position="602"/>
        <end position="611"/>
    </location>
</feature>
<keyword evidence="4" id="KW-0378">Hydrolase</keyword>
<feature type="compositionally biased region" description="Polar residues" evidence="8">
    <location>
        <begin position="589"/>
        <end position="601"/>
    </location>
</feature>
<feature type="transmembrane region" description="Helical" evidence="9">
    <location>
        <begin position="438"/>
        <end position="461"/>
    </location>
</feature>
<feature type="compositionally biased region" description="Basic and acidic residues" evidence="8">
    <location>
        <begin position="524"/>
        <end position="538"/>
    </location>
</feature>
<comment type="similarity">
    <text evidence="2">Belongs to the peptidase A22B family.</text>
</comment>
<dbReference type="GO" id="GO:0033619">
    <property type="term" value="P:membrane protein proteolysis"/>
    <property type="evidence" value="ECO:0007669"/>
    <property type="project" value="TreeGrafter"/>
</dbReference>
<reference evidence="11" key="1">
    <citation type="journal article" date="2019" name="bioRxiv">
        <title>Genomics, evolutionary history and diagnostics of the Alternaria alternata species group including apple and Asian pear pathotypes.</title>
        <authorList>
            <person name="Armitage A.D."/>
            <person name="Cockerton H.M."/>
            <person name="Sreenivasaprasad S."/>
            <person name="Woodhall J.W."/>
            <person name="Lane C.R."/>
            <person name="Harrison R.J."/>
            <person name="Clarkson J.P."/>
        </authorList>
    </citation>
    <scope>NUCLEOTIDE SEQUENCE [LARGE SCALE GENOMIC DNA]</scope>
    <source>
        <strain evidence="11">RGR 97.0016</strain>
    </source>
</reference>
<name>A0A4V1X4L7_9PLEO</name>
<dbReference type="Proteomes" id="UP000293823">
    <property type="component" value="Unassembled WGS sequence"/>
</dbReference>
<feature type="transmembrane region" description="Helical" evidence="9">
    <location>
        <begin position="98"/>
        <end position="119"/>
    </location>
</feature>
<evidence type="ECO:0000256" key="1">
    <source>
        <dbReference type="ARBA" id="ARBA00004477"/>
    </source>
</evidence>
<feature type="transmembrane region" description="Helical" evidence="9">
    <location>
        <begin position="131"/>
        <end position="151"/>
    </location>
</feature>
<keyword evidence="5" id="KW-0256">Endoplasmic reticulum</keyword>
<dbReference type="GO" id="GO:0006465">
    <property type="term" value="P:signal peptide processing"/>
    <property type="evidence" value="ECO:0007669"/>
    <property type="project" value="TreeGrafter"/>
</dbReference>
<protein>
    <recommendedName>
        <fullName evidence="12">Signal peptide peptidase</fullName>
    </recommendedName>
</protein>
<keyword evidence="6 9" id="KW-1133">Transmembrane helix</keyword>
<dbReference type="InterPro" id="IPR007369">
    <property type="entry name" value="Peptidase_A22B_SPP"/>
</dbReference>
<dbReference type="SMART" id="SM00730">
    <property type="entry name" value="PSN"/>
    <property type="match status" value="1"/>
</dbReference>
<dbReference type="GO" id="GO:0042500">
    <property type="term" value="F:aspartic endopeptidase activity, intramembrane cleaving"/>
    <property type="evidence" value="ECO:0007669"/>
    <property type="project" value="InterPro"/>
</dbReference>
<feature type="transmembrane region" description="Helical" evidence="9">
    <location>
        <begin position="467"/>
        <end position="485"/>
    </location>
</feature>
<feature type="transmembrane region" description="Helical" evidence="9">
    <location>
        <begin position="334"/>
        <end position="361"/>
    </location>
</feature>
<evidence type="ECO:0000256" key="8">
    <source>
        <dbReference type="SAM" id="MobiDB-lite"/>
    </source>
</evidence>
<feature type="transmembrane region" description="Helical" evidence="9">
    <location>
        <begin position="238"/>
        <end position="256"/>
    </location>
</feature>
<keyword evidence="7 9" id="KW-0472">Membrane</keyword>